<proteinExistence type="predicted"/>
<dbReference type="GeneID" id="55012126"/>
<reference evidence="1 2" key="1">
    <citation type="submission" date="2019-02" db="EMBL/GenBank/DDBJ databases">
        <authorList>
            <person name="Rowley M."/>
            <person name="Stucki C."/>
            <person name="Ghiringhelli B."/>
            <person name="Naegele L."/>
            <person name="Emmons C.B."/>
            <person name="Slowan-Pomeroy T."/>
            <person name="Briggs L.A."/>
            <person name="Garlena R.A."/>
            <person name="Russell D.A."/>
            <person name="Pope W.H."/>
            <person name="Molloy S.D."/>
            <person name="Jacobs-Sera D."/>
            <person name="Hatfull G.F."/>
        </authorList>
    </citation>
    <scope>NUCLEOTIDE SEQUENCE [LARGE SCALE GENOMIC DNA]</scope>
</reference>
<name>A0A482JHG9_9CAUD</name>
<evidence type="ECO:0000313" key="1">
    <source>
        <dbReference type="EMBL" id="QBP33385.1"/>
    </source>
</evidence>
<evidence type="ECO:0000313" key="2">
    <source>
        <dbReference type="Proteomes" id="UP000295568"/>
    </source>
</evidence>
<dbReference type="Proteomes" id="UP000295568">
    <property type="component" value="Segment"/>
</dbReference>
<dbReference type="RefSeq" id="YP_009820685.1">
    <property type="nucleotide sequence ID" value="NC_048169.1"/>
</dbReference>
<protein>
    <submittedName>
        <fullName evidence="1">Uncharacterized protein</fullName>
    </submittedName>
</protein>
<dbReference type="KEGG" id="vg:55012126"/>
<gene>
    <name evidence="1" type="primary">171</name>
    <name evidence="1" type="ORF">SEA_BRUTONGASTER_171</name>
</gene>
<dbReference type="EMBL" id="MK524501">
    <property type="protein sequence ID" value="QBP33385.1"/>
    <property type="molecule type" value="Genomic_DNA"/>
</dbReference>
<sequence length="68" mass="7732">MTSTYRPRHYVHLVDKWAFTANLAEIYLGWDSADQNGVPFGDVAYSDNGRHRRPVVSLVKRVSLVKVA</sequence>
<accession>A0A482JHG9</accession>
<organism evidence="1 2">
    <name type="scientific">Gordonia phage BrutonGaster</name>
    <dbReference type="NCBI Taxonomy" id="2530116"/>
    <lineage>
        <taxon>Viruses</taxon>
        <taxon>Duplodnaviria</taxon>
        <taxon>Heunggongvirae</taxon>
        <taxon>Uroviricota</taxon>
        <taxon>Caudoviricetes</taxon>
        <taxon>Oneupvirus</taxon>
        <taxon>Oneupvirus brutongaster</taxon>
    </lineage>
</organism>
<keyword evidence="2" id="KW-1185">Reference proteome</keyword>